<dbReference type="OrthoDB" id="680656at2"/>
<keyword evidence="2" id="KW-1185">Reference proteome</keyword>
<sequence>MNKKFIALLSLLLVFLGCHLNCFAQLELRKVVPLSPTAAEIQKYIEAPVNNFTGIPSISIPVYNVSAGDLSLPLALSYHAGGNKVEGLATWVGLSWSLGNLPSISRSVNGIADEDPGGAFQKYGNKSFKQWYDLLSAGLTGQNQYKNFLADMKSGIADNAPDIFSYSINGASGKFYYNQDLNRFVTSPLSNVKITFSGNSFTIVGEDGVIYNFNGFDAETTGGSSSAPLITSWMISSIQNASKTETISFDYTDESQINQSIQSDTKFQFISGDICEGPNGPAPYPGISIGVVSMHTKRLTKINFRGGSVKFVAAATDRQDLIGGYALDSIIVLNKKGEVIKQSVLIHKYMTGSGTGFGCNGAVNYRTNKWLLLSGYKEISNDKKNNSYSFEYDEFYIPGCRTSLSQDNWGFYNGKNSNSSLIPTVTLLKPDNSPLEIPGADREVDPYYSQFGILKKMVFPTGGYREFVYGNNEVYSPDLPPRYKKEYATIQVDNGEFPEGDQNLPINGRYEMQLTINNPPDKILNSNNPNGGAFLDMDIDGLGVPPGSAGANIYMQRTEPPYNLFNITTSFTSHYLPNGTYTVTAVFNQNPPNYQNFFAMASWKVIDKSQINTYAGGLRINEIKTFEHAGSVPLTVKYKYAVGPNSDTSSGDIFSDNRLNYADNIEVKNQFSDPSGNKYITCHYNVARLQSFSTQQQVNFAGSLVGYKNVYIITADPQQTGMTNYTYTFAKDLSQSYEIPYPPAFSMEDFRGQLKSQKDFQFINNAFQLVKTVDYDYKNISANDLTTYGIKTDPEAMVIAWANNVIKYPVSASYAIIPTWSAISSKTERIYDLDDVSKYAETPTTYLYNDHQHVKEVTSPASTGELNRVVSYYPYELTLTGADETARQAMILNNIIGVELKKENYLSTKLLSTVNSNFQVTSSGVRLRSMEMNRSNSTDIVALDYISYDTFGNILQQRKRNDAMEVYIWGYGDLYPVAKVINSDYNTVKSFIDPNVLNNPATTDIVMRAELDKIRKGLANTNAQVTTYTYKPLVGITSETDTRGNLMTYEYDGFGRLLLIRDKDGNILKKYEYVLKQQ</sequence>
<gene>
    <name evidence="1" type="ORF">CLV59_10770</name>
</gene>
<reference evidence="1 2" key="1">
    <citation type="submission" date="2018-06" db="EMBL/GenBank/DDBJ databases">
        <title>Genomic Encyclopedia of Archaeal and Bacterial Type Strains, Phase II (KMG-II): from individual species to whole genera.</title>
        <authorList>
            <person name="Goeker M."/>
        </authorList>
    </citation>
    <scope>NUCLEOTIDE SEQUENCE [LARGE SCALE GENOMIC DNA]</scope>
    <source>
        <strain evidence="1 2">DSM 29821</strain>
    </source>
</reference>
<dbReference type="EMBL" id="QLMA01000007">
    <property type="protein sequence ID" value="RAJ77303.1"/>
    <property type="molecule type" value="Genomic_DNA"/>
</dbReference>
<evidence type="ECO:0000313" key="2">
    <source>
        <dbReference type="Proteomes" id="UP000249819"/>
    </source>
</evidence>
<dbReference type="AlphaFoldDB" id="A0A327VQH0"/>
<proteinExistence type="predicted"/>
<comment type="caution">
    <text evidence="1">The sequence shown here is derived from an EMBL/GenBank/DDBJ whole genome shotgun (WGS) entry which is preliminary data.</text>
</comment>
<evidence type="ECO:0000313" key="1">
    <source>
        <dbReference type="EMBL" id="RAJ77303.1"/>
    </source>
</evidence>
<protein>
    <submittedName>
        <fullName evidence="1">YD repeat-containing protein</fullName>
    </submittedName>
</protein>
<dbReference type="Proteomes" id="UP000249819">
    <property type="component" value="Unassembled WGS sequence"/>
</dbReference>
<organism evidence="1 2">
    <name type="scientific">Chitinophaga dinghuensis</name>
    <dbReference type="NCBI Taxonomy" id="1539050"/>
    <lineage>
        <taxon>Bacteria</taxon>
        <taxon>Pseudomonadati</taxon>
        <taxon>Bacteroidota</taxon>
        <taxon>Chitinophagia</taxon>
        <taxon>Chitinophagales</taxon>
        <taxon>Chitinophagaceae</taxon>
        <taxon>Chitinophaga</taxon>
    </lineage>
</organism>
<accession>A0A327VQH0</accession>
<dbReference type="NCBIfam" id="TIGR01643">
    <property type="entry name" value="YD_repeat_2x"/>
    <property type="match status" value="1"/>
</dbReference>
<dbReference type="InterPro" id="IPR006530">
    <property type="entry name" value="YD"/>
</dbReference>
<dbReference type="PROSITE" id="PS51257">
    <property type="entry name" value="PROKAR_LIPOPROTEIN"/>
    <property type="match status" value="1"/>
</dbReference>
<dbReference type="RefSeq" id="WP_111593906.1">
    <property type="nucleotide sequence ID" value="NZ_QLMA01000007.1"/>
</dbReference>
<name>A0A327VQH0_9BACT</name>